<dbReference type="GO" id="GO:0030134">
    <property type="term" value="C:COPII-coated ER to Golgi transport vesicle"/>
    <property type="evidence" value="ECO:0007669"/>
    <property type="project" value="TreeGrafter"/>
</dbReference>
<feature type="domain" description="Endoplasmic reticulum vesicle transporter C-terminal" evidence="7">
    <location>
        <begin position="166"/>
        <end position="340"/>
    </location>
</feature>
<keyword evidence="10" id="KW-1185">Reference proteome</keyword>
<evidence type="ECO:0000256" key="2">
    <source>
        <dbReference type="ARBA" id="ARBA00005648"/>
    </source>
</evidence>
<dbReference type="Pfam" id="PF07970">
    <property type="entry name" value="COPIIcoated_ERV"/>
    <property type="match status" value="1"/>
</dbReference>
<dbReference type="InterPro" id="IPR039542">
    <property type="entry name" value="Erv_N"/>
</dbReference>
<comment type="subcellular location">
    <subcellularLocation>
        <location evidence="1">Membrane</location>
        <topology evidence="1">Multi-pass membrane protein</topology>
    </subcellularLocation>
</comment>
<evidence type="ECO:0000313" key="9">
    <source>
        <dbReference type="EMBL" id="GBF95217.1"/>
    </source>
</evidence>
<evidence type="ECO:0000259" key="8">
    <source>
        <dbReference type="Pfam" id="PF13850"/>
    </source>
</evidence>
<proteinExistence type="inferred from homology"/>
<evidence type="ECO:0000256" key="5">
    <source>
        <dbReference type="ARBA" id="ARBA00023136"/>
    </source>
</evidence>
<dbReference type="InParanoid" id="A0A2V0PDH2"/>
<dbReference type="STRING" id="307507.A0A2V0PDH2"/>
<dbReference type="Proteomes" id="UP000247498">
    <property type="component" value="Unassembled WGS sequence"/>
</dbReference>
<feature type="domain" description="Endoplasmic reticulum vesicle transporter N-terminal" evidence="8">
    <location>
        <begin position="12"/>
        <end position="100"/>
    </location>
</feature>
<dbReference type="GO" id="GO:0005783">
    <property type="term" value="C:endoplasmic reticulum"/>
    <property type="evidence" value="ECO:0007669"/>
    <property type="project" value="TreeGrafter"/>
</dbReference>
<keyword evidence="5" id="KW-0472">Membrane</keyword>
<protein>
    <submittedName>
        <fullName evidence="9">Uncharacterized protein</fullName>
    </submittedName>
</protein>
<evidence type="ECO:0000256" key="4">
    <source>
        <dbReference type="ARBA" id="ARBA00022989"/>
    </source>
</evidence>
<dbReference type="InterPro" id="IPR045888">
    <property type="entry name" value="Erv"/>
</dbReference>
<dbReference type="OrthoDB" id="270930at2759"/>
<evidence type="ECO:0000256" key="6">
    <source>
        <dbReference type="SAM" id="MobiDB-lite"/>
    </source>
</evidence>
<gene>
    <name evidence="9" type="ORF">Rsub_07932</name>
</gene>
<reference evidence="9 10" key="1">
    <citation type="journal article" date="2018" name="Sci. Rep.">
        <title>Raphidocelis subcapitata (=Pseudokirchneriella subcapitata) provides an insight into genome evolution and environmental adaptations in the Sphaeropleales.</title>
        <authorList>
            <person name="Suzuki S."/>
            <person name="Yamaguchi H."/>
            <person name="Nakajima N."/>
            <person name="Kawachi M."/>
        </authorList>
    </citation>
    <scope>NUCLEOTIDE SEQUENCE [LARGE SCALE GENOMIC DNA]</scope>
    <source>
        <strain evidence="9 10">NIES-35</strain>
    </source>
</reference>
<dbReference type="EMBL" id="BDRX01000061">
    <property type="protein sequence ID" value="GBF95217.1"/>
    <property type="molecule type" value="Genomic_DNA"/>
</dbReference>
<feature type="region of interest" description="Disordered" evidence="6">
    <location>
        <begin position="425"/>
        <end position="465"/>
    </location>
</feature>
<dbReference type="Pfam" id="PF13850">
    <property type="entry name" value="ERGIC_N"/>
    <property type="match status" value="1"/>
</dbReference>
<comment type="caution">
    <text evidence="9">The sequence shown here is derived from an EMBL/GenBank/DDBJ whole genome shotgun (WGS) entry which is preliminary data.</text>
</comment>
<dbReference type="AlphaFoldDB" id="A0A2V0PDH2"/>
<organism evidence="9 10">
    <name type="scientific">Raphidocelis subcapitata</name>
    <dbReference type="NCBI Taxonomy" id="307507"/>
    <lineage>
        <taxon>Eukaryota</taxon>
        <taxon>Viridiplantae</taxon>
        <taxon>Chlorophyta</taxon>
        <taxon>core chlorophytes</taxon>
        <taxon>Chlorophyceae</taxon>
        <taxon>CS clade</taxon>
        <taxon>Sphaeropleales</taxon>
        <taxon>Selenastraceae</taxon>
        <taxon>Raphidocelis</taxon>
    </lineage>
</organism>
<dbReference type="PANTHER" id="PTHR10984:SF25">
    <property type="entry name" value="ENDOPLASMIC RETICULUM-GOLGI INTERMEDIATE COMPARTMENT PROTEIN 3"/>
    <property type="match status" value="1"/>
</dbReference>
<dbReference type="FunCoup" id="A0A2V0PDH2">
    <property type="interactions" value="175"/>
</dbReference>
<feature type="compositionally biased region" description="Gly residues" evidence="6">
    <location>
        <begin position="429"/>
        <end position="438"/>
    </location>
</feature>
<accession>A0A2V0PDH2</accession>
<evidence type="ECO:0000256" key="1">
    <source>
        <dbReference type="ARBA" id="ARBA00004141"/>
    </source>
</evidence>
<evidence type="ECO:0000313" key="10">
    <source>
        <dbReference type="Proteomes" id="UP000247498"/>
    </source>
</evidence>
<dbReference type="InterPro" id="IPR012936">
    <property type="entry name" value="Erv_C"/>
</dbReference>
<evidence type="ECO:0000259" key="7">
    <source>
        <dbReference type="Pfam" id="PF07970"/>
    </source>
</evidence>
<comment type="similarity">
    <text evidence="2">Belongs to the ERGIC family.</text>
</comment>
<dbReference type="PANTHER" id="PTHR10984">
    <property type="entry name" value="ENDOPLASMIC RETICULUM-GOLGI INTERMEDIATE COMPARTMENT PROTEIN"/>
    <property type="match status" value="1"/>
</dbReference>
<evidence type="ECO:0000256" key="3">
    <source>
        <dbReference type="ARBA" id="ARBA00022692"/>
    </source>
</evidence>
<dbReference type="GO" id="GO:0016020">
    <property type="term" value="C:membrane"/>
    <property type="evidence" value="ECO:0007669"/>
    <property type="project" value="UniProtKB-SubCell"/>
</dbReference>
<name>A0A2V0PDH2_9CHLO</name>
<keyword evidence="4" id="KW-1133">Transmembrane helix</keyword>
<feature type="region of interest" description="Disordered" evidence="6">
    <location>
        <begin position="95"/>
        <end position="122"/>
    </location>
</feature>
<keyword evidence="3" id="KW-0812">Transmembrane</keyword>
<sequence>MASAAAGGAPLLARLSAYARPQSHLAHQTLHGAIVTVLGALLALTLFAHEVRWYATARGAAHMEVDLRRSHDLDVHIDVTFHAVPCAALSVSTYDSSGTSETDNSHAHGLQLHKSRLDARGRPLRRGAEYETPQSQVIQERAQGGIAVGLDFGAALQQLEDTEEEMGRHEGCRLRGSVTVRRVSGRVRLAVHQDNLLDMLPQMLTGHILPRISNMSHTVHRVSFGPWFPGQVSPLDGAVRVEGDSEGGLRAYKYYIKIVPTIVTTRLGTLLESNQYAVTEYALPLDSADGQKQRTPAVELIYDLSPILIRVHESPLTLAHFLVRLCAVVGGALSVTRLADVLVDALASAGGARGRGGASRGSSFGGGLLPTSSGGFGPAAAGNGAAALEAPLYRHSSGGGGGGGLVGSSSGGGFASGFAPSGAVARHGSSGGGLGHPAGPGAAAPGDGGFGQRWSGGPDSQQKRH</sequence>